<organism evidence="1 2">
    <name type="scientific">Helianthus annuus</name>
    <name type="common">Common sunflower</name>
    <dbReference type="NCBI Taxonomy" id="4232"/>
    <lineage>
        <taxon>Eukaryota</taxon>
        <taxon>Viridiplantae</taxon>
        <taxon>Streptophyta</taxon>
        <taxon>Embryophyta</taxon>
        <taxon>Tracheophyta</taxon>
        <taxon>Spermatophyta</taxon>
        <taxon>Magnoliopsida</taxon>
        <taxon>eudicotyledons</taxon>
        <taxon>Gunneridae</taxon>
        <taxon>Pentapetalae</taxon>
        <taxon>asterids</taxon>
        <taxon>campanulids</taxon>
        <taxon>Asterales</taxon>
        <taxon>Asteraceae</taxon>
        <taxon>Asteroideae</taxon>
        <taxon>Heliantheae alliance</taxon>
        <taxon>Heliantheae</taxon>
        <taxon>Helianthus</taxon>
    </lineage>
</organism>
<name>A0A9K3E9U8_HELAN</name>
<dbReference type="AlphaFoldDB" id="A0A9K3E9U8"/>
<protein>
    <submittedName>
        <fullName evidence="1">Uncharacterized protein</fullName>
    </submittedName>
</protein>
<dbReference type="Proteomes" id="UP000215914">
    <property type="component" value="Unassembled WGS sequence"/>
</dbReference>
<evidence type="ECO:0000313" key="1">
    <source>
        <dbReference type="EMBL" id="KAF5768589.1"/>
    </source>
</evidence>
<evidence type="ECO:0000313" key="2">
    <source>
        <dbReference type="Proteomes" id="UP000215914"/>
    </source>
</evidence>
<sequence>MFISMGAPPSRSTLTLLWRPKYSIMCIWNMSRVHEVFSQDFIPESVTLSD</sequence>
<dbReference type="EMBL" id="MNCJ02000329">
    <property type="protein sequence ID" value="KAF5768589.1"/>
    <property type="molecule type" value="Genomic_DNA"/>
</dbReference>
<proteinExistence type="predicted"/>
<gene>
    <name evidence="1" type="ORF">HanXRQr2_Chr14g0638141</name>
</gene>
<keyword evidence="2" id="KW-1185">Reference proteome</keyword>
<comment type="caution">
    <text evidence="1">The sequence shown here is derived from an EMBL/GenBank/DDBJ whole genome shotgun (WGS) entry which is preliminary data.</text>
</comment>
<reference evidence="1" key="1">
    <citation type="journal article" date="2017" name="Nature">
        <title>The sunflower genome provides insights into oil metabolism, flowering and Asterid evolution.</title>
        <authorList>
            <person name="Badouin H."/>
            <person name="Gouzy J."/>
            <person name="Grassa C.J."/>
            <person name="Murat F."/>
            <person name="Staton S.E."/>
            <person name="Cottret L."/>
            <person name="Lelandais-Briere C."/>
            <person name="Owens G.L."/>
            <person name="Carrere S."/>
            <person name="Mayjonade B."/>
            <person name="Legrand L."/>
            <person name="Gill N."/>
            <person name="Kane N.C."/>
            <person name="Bowers J.E."/>
            <person name="Hubner S."/>
            <person name="Bellec A."/>
            <person name="Berard A."/>
            <person name="Berges H."/>
            <person name="Blanchet N."/>
            <person name="Boniface M.C."/>
            <person name="Brunel D."/>
            <person name="Catrice O."/>
            <person name="Chaidir N."/>
            <person name="Claudel C."/>
            <person name="Donnadieu C."/>
            <person name="Faraut T."/>
            <person name="Fievet G."/>
            <person name="Helmstetter N."/>
            <person name="King M."/>
            <person name="Knapp S.J."/>
            <person name="Lai Z."/>
            <person name="Le Paslier M.C."/>
            <person name="Lippi Y."/>
            <person name="Lorenzon L."/>
            <person name="Mandel J.R."/>
            <person name="Marage G."/>
            <person name="Marchand G."/>
            <person name="Marquand E."/>
            <person name="Bret-Mestries E."/>
            <person name="Morien E."/>
            <person name="Nambeesan S."/>
            <person name="Nguyen T."/>
            <person name="Pegot-Espagnet P."/>
            <person name="Pouilly N."/>
            <person name="Raftis F."/>
            <person name="Sallet E."/>
            <person name="Schiex T."/>
            <person name="Thomas J."/>
            <person name="Vandecasteele C."/>
            <person name="Vares D."/>
            <person name="Vear F."/>
            <person name="Vautrin S."/>
            <person name="Crespi M."/>
            <person name="Mangin B."/>
            <person name="Burke J.M."/>
            <person name="Salse J."/>
            <person name="Munos S."/>
            <person name="Vincourt P."/>
            <person name="Rieseberg L.H."/>
            <person name="Langlade N.B."/>
        </authorList>
    </citation>
    <scope>NUCLEOTIDE SEQUENCE</scope>
    <source>
        <tissue evidence="1">Leaves</tissue>
    </source>
</reference>
<dbReference type="Gramene" id="mRNA:HanXRQr2_Chr14g0638141">
    <property type="protein sequence ID" value="mRNA:HanXRQr2_Chr14g0638141"/>
    <property type="gene ID" value="HanXRQr2_Chr14g0638141"/>
</dbReference>
<accession>A0A9K3E9U8</accession>
<reference evidence="1" key="2">
    <citation type="submission" date="2020-06" db="EMBL/GenBank/DDBJ databases">
        <title>Helianthus annuus Genome sequencing and assembly Release 2.</title>
        <authorList>
            <person name="Gouzy J."/>
            <person name="Langlade N."/>
            <person name="Munos S."/>
        </authorList>
    </citation>
    <scope>NUCLEOTIDE SEQUENCE</scope>
    <source>
        <tissue evidence="1">Leaves</tissue>
    </source>
</reference>